<evidence type="ECO:0000256" key="2">
    <source>
        <dbReference type="ARBA" id="ARBA00022475"/>
    </source>
</evidence>
<feature type="transmembrane region" description="Helical" evidence="6">
    <location>
        <begin position="128"/>
        <end position="148"/>
    </location>
</feature>
<evidence type="ECO:0000256" key="5">
    <source>
        <dbReference type="ARBA" id="ARBA00023136"/>
    </source>
</evidence>
<comment type="caution">
    <text evidence="8">The sequence shown here is derived from an EMBL/GenBank/DDBJ whole genome shotgun (WGS) entry which is preliminary data.</text>
</comment>
<evidence type="ECO:0000256" key="6">
    <source>
        <dbReference type="SAM" id="Phobius"/>
    </source>
</evidence>
<dbReference type="InterPro" id="IPR050189">
    <property type="entry name" value="MFS_Efflux_Transporters"/>
</dbReference>
<feature type="transmembrane region" description="Helical" evidence="6">
    <location>
        <begin position="291"/>
        <end position="312"/>
    </location>
</feature>
<dbReference type="PANTHER" id="PTHR43124:SF3">
    <property type="entry name" value="CHLORAMPHENICOL EFFLUX PUMP RV0191"/>
    <property type="match status" value="1"/>
</dbReference>
<feature type="transmembrane region" description="Helical" evidence="6">
    <location>
        <begin position="103"/>
        <end position="121"/>
    </location>
</feature>
<evidence type="ECO:0000256" key="3">
    <source>
        <dbReference type="ARBA" id="ARBA00022692"/>
    </source>
</evidence>
<feature type="transmembrane region" description="Helical" evidence="6">
    <location>
        <begin position="324"/>
        <end position="349"/>
    </location>
</feature>
<sequence>MKKIVYILAFGAFGIITTEMGVIGIMPDIAKGLDVSIDTAGWLLTAFAITIALAGPITVLATSRVNRKWMMAAVLLTFVISNFASFFAPNFAVLMVARLIPAFFHPIFWSIAAVAAAKLVPGKDAPKAVGIVFAGVSIATVLGIPLSTYVNSLFGWRSSFILGGVINLAALILLSLFVPSMPSTLEKGGLNDQMVIFKNPGLWANIATVFIMMAGMYATYSYLATYLLDVTKMESKMVSGMLLLFGAAGIAGNWAAGKALSRNQVATTRWFLILLAVIHLLAYGAGTILGLMAILVILWGLVHSAGLLIANTRITSEAEEAPELASSLMVTFANAGLAVGTYLGGLVIVHAGVHSLVLLSAGLLITALLITLLKFRKRPNVTRAPDHFEMHSQ</sequence>
<evidence type="ECO:0000256" key="4">
    <source>
        <dbReference type="ARBA" id="ARBA00022989"/>
    </source>
</evidence>
<evidence type="ECO:0000313" key="8">
    <source>
        <dbReference type="EMBL" id="GGN13737.1"/>
    </source>
</evidence>
<feature type="transmembrane region" description="Helical" evidence="6">
    <location>
        <begin position="160"/>
        <end position="181"/>
    </location>
</feature>
<dbReference type="SUPFAM" id="SSF103473">
    <property type="entry name" value="MFS general substrate transporter"/>
    <property type="match status" value="1"/>
</dbReference>
<feature type="transmembrane region" description="Helical" evidence="6">
    <location>
        <begin position="268"/>
        <end position="285"/>
    </location>
</feature>
<dbReference type="InterPro" id="IPR036259">
    <property type="entry name" value="MFS_trans_sf"/>
</dbReference>
<comment type="subcellular location">
    <subcellularLocation>
        <location evidence="1">Cell membrane</location>
        <topology evidence="1">Multi-pass membrane protein</topology>
    </subcellularLocation>
</comment>
<keyword evidence="3 6" id="KW-0812">Transmembrane</keyword>
<dbReference type="Pfam" id="PF07690">
    <property type="entry name" value="MFS_1"/>
    <property type="match status" value="1"/>
</dbReference>
<organism evidence="8 9">
    <name type="scientific">Dyadobacter beijingensis</name>
    <dbReference type="NCBI Taxonomy" id="365489"/>
    <lineage>
        <taxon>Bacteria</taxon>
        <taxon>Pseudomonadati</taxon>
        <taxon>Bacteroidota</taxon>
        <taxon>Cytophagia</taxon>
        <taxon>Cytophagales</taxon>
        <taxon>Spirosomataceae</taxon>
        <taxon>Dyadobacter</taxon>
    </lineage>
</organism>
<feature type="transmembrane region" description="Helical" evidence="6">
    <location>
        <begin position="237"/>
        <end position="256"/>
    </location>
</feature>
<dbReference type="Gene3D" id="1.20.1250.20">
    <property type="entry name" value="MFS general substrate transporter like domains"/>
    <property type="match status" value="2"/>
</dbReference>
<feature type="transmembrane region" description="Helical" evidence="6">
    <location>
        <begin position="7"/>
        <end position="27"/>
    </location>
</feature>
<dbReference type="CDD" id="cd17324">
    <property type="entry name" value="MFS_NepI_like"/>
    <property type="match status" value="1"/>
</dbReference>
<dbReference type="InterPro" id="IPR020846">
    <property type="entry name" value="MFS_dom"/>
</dbReference>
<dbReference type="InterPro" id="IPR011701">
    <property type="entry name" value="MFS"/>
</dbReference>
<dbReference type="PROSITE" id="PS50850">
    <property type="entry name" value="MFS"/>
    <property type="match status" value="1"/>
</dbReference>
<keyword evidence="2" id="KW-1003">Cell membrane</keyword>
<keyword evidence="4 6" id="KW-1133">Transmembrane helix</keyword>
<keyword evidence="5 6" id="KW-0472">Membrane</keyword>
<protein>
    <submittedName>
        <fullName evidence="8">MFS transporter</fullName>
    </submittedName>
</protein>
<evidence type="ECO:0000256" key="1">
    <source>
        <dbReference type="ARBA" id="ARBA00004651"/>
    </source>
</evidence>
<feature type="transmembrane region" description="Helical" evidence="6">
    <location>
        <begin position="202"/>
        <end position="225"/>
    </location>
</feature>
<keyword evidence="9" id="KW-1185">Reference proteome</keyword>
<proteinExistence type="predicted"/>
<feature type="transmembrane region" description="Helical" evidence="6">
    <location>
        <begin position="73"/>
        <end position="97"/>
    </location>
</feature>
<feature type="transmembrane region" description="Helical" evidence="6">
    <location>
        <begin position="39"/>
        <end position="61"/>
    </location>
</feature>
<evidence type="ECO:0000259" key="7">
    <source>
        <dbReference type="PROSITE" id="PS50850"/>
    </source>
</evidence>
<reference evidence="9" key="1">
    <citation type="journal article" date="2019" name="Int. J. Syst. Evol. Microbiol.">
        <title>The Global Catalogue of Microorganisms (GCM) 10K type strain sequencing project: providing services to taxonomists for standard genome sequencing and annotation.</title>
        <authorList>
            <consortium name="The Broad Institute Genomics Platform"/>
            <consortium name="The Broad Institute Genome Sequencing Center for Infectious Disease"/>
            <person name="Wu L."/>
            <person name="Ma J."/>
        </authorList>
    </citation>
    <scope>NUCLEOTIDE SEQUENCE [LARGE SCALE GENOMIC DNA]</scope>
    <source>
        <strain evidence="9">CGMCC 1.6375</strain>
    </source>
</reference>
<feature type="domain" description="Major facilitator superfamily (MFS) profile" evidence="7">
    <location>
        <begin position="4"/>
        <end position="378"/>
    </location>
</feature>
<dbReference type="EMBL" id="BMLI01000004">
    <property type="protein sequence ID" value="GGN13737.1"/>
    <property type="molecule type" value="Genomic_DNA"/>
</dbReference>
<dbReference type="RefSeq" id="WP_026351061.1">
    <property type="nucleotide sequence ID" value="NZ_BMLI01000004.1"/>
</dbReference>
<accession>A0ABQ2IJ92</accession>
<evidence type="ECO:0000313" key="9">
    <source>
        <dbReference type="Proteomes" id="UP000632339"/>
    </source>
</evidence>
<gene>
    <name evidence="8" type="ORF">GCM10010967_57410</name>
</gene>
<dbReference type="Proteomes" id="UP000632339">
    <property type="component" value="Unassembled WGS sequence"/>
</dbReference>
<feature type="transmembrane region" description="Helical" evidence="6">
    <location>
        <begin position="355"/>
        <end position="373"/>
    </location>
</feature>
<dbReference type="PANTHER" id="PTHR43124">
    <property type="entry name" value="PURINE EFFLUX PUMP PBUE"/>
    <property type="match status" value="1"/>
</dbReference>
<name>A0ABQ2IJ92_9BACT</name>